<name>A0A9Y1BNX8_9ARCH</name>
<proteinExistence type="predicted"/>
<gene>
    <name evidence="1" type="ORF">K9W46_08955</name>
</gene>
<accession>A0A9Y1BNX8</accession>
<protein>
    <submittedName>
        <fullName evidence="1">Uncharacterized protein</fullName>
    </submittedName>
</protein>
<evidence type="ECO:0000313" key="1">
    <source>
        <dbReference type="EMBL" id="UJG42518.1"/>
    </source>
</evidence>
<dbReference type="EMBL" id="CP084167">
    <property type="protein sequence ID" value="UJG42518.1"/>
    <property type="molecule type" value="Genomic_DNA"/>
</dbReference>
<organism evidence="1">
    <name type="scientific">Candidatus Heimdallarchaeum endolithica</name>
    <dbReference type="NCBI Taxonomy" id="2876572"/>
    <lineage>
        <taxon>Archaea</taxon>
        <taxon>Promethearchaeati</taxon>
        <taxon>Candidatus Heimdallarchaeota</taxon>
        <taxon>Candidatus Heimdallarchaeia (ex Rinke et al. 2021) (nom. nud.)</taxon>
        <taxon>Candidatus Heimdallarchaeales</taxon>
        <taxon>Candidatus Heimdallarchaeaceae</taxon>
        <taxon>Candidatus Heimdallarchaeum</taxon>
    </lineage>
</organism>
<dbReference type="AlphaFoldDB" id="A0A9Y1BNX8"/>
<sequence length="64" mass="7174">MPGSGDEPVRELIETVSLVLLNQSSQSDCVAWLGRVLKKLRKISTHDALRRPKQQGFLTCRTPI</sequence>
<reference evidence="1" key="1">
    <citation type="journal article" date="2022" name="Nat. Microbiol.">
        <title>Unique mobile elements and scalable gene flow at the prokaryote-eukaryote boundary revealed by circularized Asgard archaea genomes.</title>
        <authorList>
            <person name="Wu F."/>
            <person name="Speth D.R."/>
            <person name="Philosof A."/>
            <person name="Cremiere A."/>
            <person name="Narayanan A."/>
            <person name="Barco R.A."/>
            <person name="Connon S.A."/>
            <person name="Amend J.P."/>
            <person name="Antoshechkin I.A."/>
            <person name="Orphan V.J."/>
        </authorList>
    </citation>
    <scope>NUCLEOTIDE SEQUENCE</scope>
    <source>
        <strain evidence="1">PR6</strain>
    </source>
</reference>
<dbReference type="Proteomes" id="UP001200513">
    <property type="component" value="Chromosome"/>
</dbReference>